<evidence type="ECO:0000313" key="8">
    <source>
        <dbReference type="EMBL" id="MFC3914175.1"/>
    </source>
</evidence>
<dbReference type="CDD" id="cd08010">
    <property type="entry name" value="MltG_like"/>
    <property type="match status" value="1"/>
</dbReference>
<dbReference type="RefSeq" id="WP_377153924.1">
    <property type="nucleotide sequence ID" value="NZ_JBHSAF010000014.1"/>
</dbReference>
<proteinExistence type="inferred from homology"/>
<dbReference type="NCBIfam" id="TIGR00247">
    <property type="entry name" value="endolytic transglycosylase MltG"/>
    <property type="match status" value="1"/>
</dbReference>
<dbReference type="Gene3D" id="3.30.160.60">
    <property type="entry name" value="Classic Zinc Finger"/>
    <property type="match status" value="2"/>
</dbReference>
<keyword evidence="9" id="KW-1185">Reference proteome</keyword>
<dbReference type="Pfam" id="PF02618">
    <property type="entry name" value="YceG"/>
    <property type="match status" value="1"/>
</dbReference>
<keyword evidence="6 7" id="KW-0961">Cell wall biogenesis/degradation</keyword>
<evidence type="ECO:0000256" key="3">
    <source>
        <dbReference type="ARBA" id="ARBA00022989"/>
    </source>
</evidence>
<dbReference type="InterPro" id="IPR003770">
    <property type="entry name" value="MLTG-like"/>
</dbReference>
<dbReference type="Proteomes" id="UP001595692">
    <property type="component" value="Unassembled WGS sequence"/>
</dbReference>
<evidence type="ECO:0000256" key="6">
    <source>
        <dbReference type="ARBA" id="ARBA00023316"/>
    </source>
</evidence>
<keyword evidence="1 7" id="KW-1003">Cell membrane</keyword>
<gene>
    <name evidence="7 8" type="primary">mltG</name>
    <name evidence="8" type="ORF">ACFOSS_11925</name>
</gene>
<keyword evidence="4 7" id="KW-0472">Membrane</keyword>
<dbReference type="PANTHER" id="PTHR30518:SF2">
    <property type="entry name" value="ENDOLYTIC MUREIN TRANSGLYCOSYLASE"/>
    <property type="match status" value="1"/>
</dbReference>
<keyword evidence="7" id="KW-0997">Cell inner membrane</keyword>
<organism evidence="8 9">
    <name type="scientific">Pseudaeromonas sharmana</name>
    <dbReference type="NCBI Taxonomy" id="328412"/>
    <lineage>
        <taxon>Bacteria</taxon>
        <taxon>Pseudomonadati</taxon>
        <taxon>Pseudomonadota</taxon>
        <taxon>Gammaproteobacteria</taxon>
        <taxon>Aeromonadales</taxon>
        <taxon>Aeromonadaceae</taxon>
        <taxon>Pseudaeromonas</taxon>
    </lineage>
</organism>
<evidence type="ECO:0000313" key="9">
    <source>
        <dbReference type="Proteomes" id="UP001595692"/>
    </source>
</evidence>
<protein>
    <recommendedName>
        <fullName evidence="7">Endolytic murein transglycosylase</fullName>
        <ecNumber evidence="7">4.2.2.29</ecNumber>
    </recommendedName>
    <alternativeName>
        <fullName evidence="7">Peptidoglycan lytic transglycosylase</fullName>
    </alternativeName>
    <alternativeName>
        <fullName evidence="7">Peptidoglycan polymerization terminase</fullName>
    </alternativeName>
</protein>
<evidence type="ECO:0000256" key="7">
    <source>
        <dbReference type="HAMAP-Rule" id="MF_02065"/>
    </source>
</evidence>
<evidence type="ECO:0000256" key="1">
    <source>
        <dbReference type="ARBA" id="ARBA00022475"/>
    </source>
</evidence>
<comment type="catalytic activity">
    <reaction evidence="7">
        <text>a peptidoglycan chain = a peptidoglycan chain with N-acetyl-1,6-anhydromuramyl-[peptide] at the reducing end + a peptidoglycan chain with N-acetylglucosamine at the non-reducing end.</text>
        <dbReference type="EC" id="4.2.2.29"/>
    </reaction>
</comment>
<keyword evidence="3 7" id="KW-1133">Transmembrane helix</keyword>
<dbReference type="HAMAP" id="MF_02065">
    <property type="entry name" value="MltG"/>
    <property type="match status" value="1"/>
</dbReference>
<sequence>MRLLASCRAFWLRHPIRNSLLAVMLLLLSGGAGWAHYEIVRLDRMPLKGDGRYITIKRGTSARQLVSELAAEPVSPFWSAVWLKMRPGLGQIKTGTYRVESGWLVSHALVLVSSGKEALFSVTLIEGGRIEDFIRTLNQSPYVLATLEPDDADAVRSELGLKEENIEGLFLPETYSYTAGTRDIDILRRANRHLQEYLEKSWRDRAPGLPYQSPYEALIMASIIEKETGKADERPLIASVFINRLRKGMRLQTDPTVIYGVKDRYDGNIRRADLQDDNPYNTYMIDGLPPTPIAMPGKAAIYAALHPKRSNYLYFVAKGGGAHHFSTSLDEHNRAVRRYILGKNG</sequence>
<dbReference type="EMBL" id="JBHSAF010000014">
    <property type="protein sequence ID" value="MFC3914175.1"/>
    <property type="molecule type" value="Genomic_DNA"/>
</dbReference>
<dbReference type="EC" id="4.2.2.29" evidence="7"/>
<evidence type="ECO:0000256" key="4">
    <source>
        <dbReference type="ARBA" id="ARBA00023136"/>
    </source>
</evidence>
<comment type="caution">
    <text evidence="8">The sequence shown here is derived from an EMBL/GenBank/DDBJ whole genome shotgun (WGS) entry which is preliminary data.</text>
</comment>
<evidence type="ECO:0000256" key="2">
    <source>
        <dbReference type="ARBA" id="ARBA00022692"/>
    </source>
</evidence>
<keyword evidence="5 7" id="KW-0456">Lyase</keyword>
<comment type="function">
    <text evidence="7">Functions as a peptidoglycan terminase that cleaves nascent peptidoglycan strands endolytically to terminate their elongation.</text>
</comment>
<evidence type="ECO:0000256" key="5">
    <source>
        <dbReference type="ARBA" id="ARBA00023239"/>
    </source>
</evidence>
<dbReference type="PANTHER" id="PTHR30518">
    <property type="entry name" value="ENDOLYTIC MUREIN TRANSGLYCOSYLASE"/>
    <property type="match status" value="1"/>
</dbReference>
<keyword evidence="2 7" id="KW-0812">Transmembrane</keyword>
<name>A0ABV8CPQ8_9GAMM</name>
<accession>A0ABV8CPQ8</accession>
<reference evidence="9" key="1">
    <citation type="journal article" date="2019" name="Int. J. Syst. Evol. Microbiol.">
        <title>The Global Catalogue of Microorganisms (GCM) 10K type strain sequencing project: providing services to taxonomists for standard genome sequencing and annotation.</title>
        <authorList>
            <consortium name="The Broad Institute Genomics Platform"/>
            <consortium name="The Broad Institute Genome Sequencing Center for Infectious Disease"/>
            <person name="Wu L."/>
            <person name="Ma J."/>
        </authorList>
    </citation>
    <scope>NUCLEOTIDE SEQUENCE [LARGE SCALE GENOMIC DNA]</scope>
    <source>
        <strain evidence="9">CCUG 54939</strain>
    </source>
</reference>
<feature type="site" description="Important for catalytic activity" evidence="7">
    <location>
        <position position="227"/>
    </location>
</feature>
<comment type="similarity">
    <text evidence="7">Belongs to the transglycosylase MltG family.</text>
</comment>